<dbReference type="GO" id="GO:0005524">
    <property type="term" value="F:ATP binding"/>
    <property type="evidence" value="ECO:0007669"/>
    <property type="project" value="UniProtKB-KW"/>
</dbReference>
<dbReference type="SMART" id="SM00382">
    <property type="entry name" value="AAA"/>
    <property type="match status" value="2"/>
</dbReference>
<organism evidence="6 7">
    <name type="scientific">Pseudovibrio axinellae</name>
    <dbReference type="NCBI Taxonomy" id="989403"/>
    <lineage>
        <taxon>Bacteria</taxon>
        <taxon>Pseudomonadati</taxon>
        <taxon>Pseudomonadota</taxon>
        <taxon>Alphaproteobacteria</taxon>
        <taxon>Hyphomicrobiales</taxon>
        <taxon>Stappiaceae</taxon>
        <taxon>Pseudovibrio</taxon>
    </lineage>
</organism>
<dbReference type="PROSITE" id="PS50893">
    <property type="entry name" value="ABC_TRANSPORTER_2"/>
    <property type="match status" value="1"/>
</dbReference>
<protein>
    <submittedName>
        <fullName evidence="6">Putative ABC transporter ATP-binding protein YheS</fullName>
    </submittedName>
</protein>
<dbReference type="CDD" id="cd03221">
    <property type="entry name" value="ABCF_EF-3"/>
    <property type="match status" value="1"/>
</dbReference>
<feature type="domain" description="ABC transporter" evidence="5">
    <location>
        <begin position="5"/>
        <end position="234"/>
    </location>
</feature>
<evidence type="ECO:0000313" key="6">
    <source>
        <dbReference type="EMBL" id="KZL05385.1"/>
    </source>
</evidence>
<gene>
    <name evidence="6" type="primary">yheS_3</name>
    <name evidence="6" type="ORF">PsAD2_04310</name>
</gene>
<keyword evidence="7" id="KW-1185">Reference proteome</keyword>
<dbReference type="Proteomes" id="UP000076577">
    <property type="component" value="Unassembled WGS sequence"/>
</dbReference>
<dbReference type="InterPro" id="IPR003593">
    <property type="entry name" value="AAA+_ATPase"/>
</dbReference>
<dbReference type="OrthoDB" id="9808609at2"/>
<keyword evidence="2" id="KW-0547">Nucleotide-binding</keyword>
<accession>A0A165T3R2</accession>
<dbReference type="Pfam" id="PF00005">
    <property type="entry name" value="ABC_tran"/>
    <property type="match status" value="2"/>
</dbReference>
<dbReference type="STRING" id="989403.SAMN05421798_10930"/>
<dbReference type="PANTHER" id="PTHR19211:SF6">
    <property type="entry name" value="BLL7188 PROTEIN"/>
    <property type="match status" value="1"/>
</dbReference>
<feature type="compositionally biased region" description="Basic and acidic residues" evidence="4">
    <location>
        <begin position="255"/>
        <end position="264"/>
    </location>
</feature>
<evidence type="ECO:0000256" key="1">
    <source>
        <dbReference type="ARBA" id="ARBA00022737"/>
    </source>
</evidence>
<dbReference type="EMBL" id="LMCB01000152">
    <property type="protein sequence ID" value="KZL05385.1"/>
    <property type="molecule type" value="Genomic_DNA"/>
</dbReference>
<keyword evidence="3 6" id="KW-0067">ATP-binding</keyword>
<dbReference type="PANTHER" id="PTHR19211">
    <property type="entry name" value="ATP-BINDING TRANSPORT PROTEIN-RELATED"/>
    <property type="match status" value="1"/>
</dbReference>
<reference evidence="6 7" key="1">
    <citation type="journal article" date="2016" name="Front. Microbiol.">
        <title>Comparative Genomic Analysis Reveals a Diverse Repertoire of Genes Involved in Prokaryote-Eukaryote Interactions within the Pseudovibrio Genus.</title>
        <authorList>
            <person name="Romano S."/>
            <person name="Fernandez-Guerra A."/>
            <person name="Reen F.J."/>
            <person name="Glockner F.O."/>
            <person name="Crowley S.P."/>
            <person name="O'Sullivan O."/>
            <person name="Cotter P.D."/>
            <person name="Adams C."/>
            <person name="Dobson A.D."/>
            <person name="O'Gara F."/>
        </authorList>
    </citation>
    <scope>NUCLEOTIDE SEQUENCE [LARGE SCALE GENOMIC DNA]</scope>
    <source>
        <strain evidence="6 7">Ad2</strain>
    </source>
</reference>
<evidence type="ECO:0000259" key="5">
    <source>
        <dbReference type="PROSITE" id="PS50893"/>
    </source>
</evidence>
<evidence type="ECO:0000256" key="3">
    <source>
        <dbReference type="ARBA" id="ARBA00022840"/>
    </source>
</evidence>
<evidence type="ECO:0000256" key="2">
    <source>
        <dbReference type="ARBA" id="ARBA00022741"/>
    </source>
</evidence>
<dbReference type="InterPro" id="IPR003439">
    <property type="entry name" value="ABC_transporter-like_ATP-bd"/>
</dbReference>
<comment type="caution">
    <text evidence="6">The sequence shown here is derived from an EMBL/GenBank/DDBJ whole genome shotgun (WGS) entry which is preliminary data.</text>
</comment>
<dbReference type="PATRIC" id="fig|989403.3.peg.4724"/>
<proteinExistence type="predicted"/>
<sequence>MPLSISINNLSWSLPDGTPLFSDLNLQFPLARTGLIGRNGTGKTTLLNLISGALSPVSGSVVVHGSIGLLKQQVQNTGQETVADLFGITDALRILKNAENGTASVDELSRADWMLESKVETALAHMGLEFDMLHPLSALSGGQVTRCRLAALQFHDADFLLLDEPTNNLDADGRIALSSFLARWNKGAIVVSHDRRLLEQVDNIVELTTLGASAFGGNYSFYKAQKALELSAAKQKLADCEKQISDLNQKIQGVAERKARKDSTGQHSRAKRDQPKVLLNARRNKAENTLGQNTNLATKLREDAQKKANEARLSIEVLEPLTMSIASSGIALGQTVLCAENLCCGYSEAEPQIVSLSLVMIGPERRAISGPNGSGKTTLLNTLTGQLPPLSGRCNLHPTARILDQQVSLLDVDLSILENFRRLNPELEENACRAVLARFMYRGDASTKLVKTLSGGMLLRAGLACVLGAAQPPKLLILDEPTNHLDIEATKAIETGLNAYDGALLVVSHDAEFLQNIGITRETNLSDLATLPQTLKQL</sequence>
<dbReference type="RefSeq" id="WP_068010525.1">
    <property type="nucleotide sequence ID" value="NZ_FOFM01000009.1"/>
</dbReference>
<dbReference type="AlphaFoldDB" id="A0A165T3R2"/>
<dbReference type="GO" id="GO:0016887">
    <property type="term" value="F:ATP hydrolysis activity"/>
    <property type="evidence" value="ECO:0007669"/>
    <property type="project" value="InterPro"/>
</dbReference>
<evidence type="ECO:0000256" key="4">
    <source>
        <dbReference type="SAM" id="MobiDB-lite"/>
    </source>
</evidence>
<dbReference type="SUPFAM" id="SSF52540">
    <property type="entry name" value="P-loop containing nucleoside triphosphate hydrolases"/>
    <property type="match status" value="2"/>
</dbReference>
<feature type="region of interest" description="Disordered" evidence="4">
    <location>
        <begin position="255"/>
        <end position="294"/>
    </location>
</feature>
<evidence type="ECO:0000313" key="7">
    <source>
        <dbReference type="Proteomes" id="UP000076577"/>
    </source>
</evidence>
<dbReference type="InterPro" id="IPR027417">
    <property type="entry name" value="P-loop_NTPase"/>
</dbReference>
<keyword evidence="1" id="KW-0677">Repeat</keyword>
<name>A0A165T3R2_9HYPH</name>
<dbReference type="Gene3D" id="3.40.50.300">
    <property type="entry name" value="P-loop containing nucleotide triphosphate hydrolases"/>
    <property type="match status" value="2"/>
</dbReference>
<dbReference type="FunFam" id="3.40.50.300:FF:001320">
    <property type="entry name" value="Heme ABC transporter ATP-binding protein"/>
    <property type="match status" value="1"/>
</dbReference>
<dbReference type="InterPro" id="IPR050611">
    <property type="entry name" value="ABCF"/>
</dbReference>